<keyword evidence="2" id="KW-1185">Reference proteome</keyword>
<dbReference type="RefSeq" id="WP_380077609.1">
    <property type="nucleotide sequence ID" value="NZ_JBHSGO010000041.1"/>
</dbReference>
<reference evidence="2" key="1">
    <citation type="journal article" date="2019" name="Int. J. Syst. Evol. Microbiol.">
        <title>The Global Catalogue of Microorganisms (GCM) 10K type strain sequencing project: providing services to taxonomists for standard genome sequencing and annotation.</title>
        <authorList>
            <consortium name="The Broad Institute Genomics Platform"/>
            <consortium name="The Broad Institute Genome Sequencing Center for Infectious Disease"/>
            <person name="Wu L."/>
            <person name="Ma J."/>
        </authorList>
    </citation>
    <scope>NUCLEOTIDE SEQUENCE [LARGE SCALE GENOMIC DNA]</scope>
    <source>
        <strain evidence="2">CGMCC 4.7357</strain>
    </source>
</reference>
<accession>A0ABV9K5S3</accession>
<organism evidence="1 2">
    <name type="scientific">Falsiporphyromonas endometrii</name>
    <dbReference type="NCBI Taxonomy" id="1387297"/>
    <lineage>
        <taxon>Bacteria</taxon>
        <taxon>Pseudomonadati</taxon>
        <taxon>Bacteroidota</taxon>
        <taxon>Bacteroidia</taxon>
        <taxon>Bacteroidales</taxon>
        <taxon>Porphyromonadaceae</taxon>
        <taxon>Falsiporphyromonas</taxon>
    </lineage>
</organism>
<evidence type="ECO:0000313" key="1">
    <source>
        <dbReference type="EMBL" id="MFC4665457.1"/>
    </source>
</evidence>
<gene>
    <name evidence="1" type="ORF">ACFO3G_02345</name>
</gene>
<evidence type="ECO:0000313" key="2">
    <source>
        <dbReference type="Proteomes" id="UP001596020"/>
    </source>
</evidence>
<dbReference type="EMBL" id="JBHSGO010000041">
    <property type="protein sequence ID" value="MFC4665457.1"/>
    <property type="molecule type" value="Genomic_DNA"/>
</dbReference>
<comment type="caution">
    <text evidence="1">The sequence shown here is derived from an EMBL/GenBank/DDBJ whole genome shotgun (WGS) entry which is preliminary data.</text>
</comment>
<sequence length="89" mass="9888">MGILILLTVFLILVQLGGSHLREARVCSIDSEQIAFPAITKINHPGLLILWAVKLIERGFNLLKTVSLHFAIKATQTTPIQTQNHKFEG</sequence>
<dbReference type="Proteomes" id="UP001596020">
    <property type="component" value="Unassembled WGS sequence"/>
</dbReference>
<protein>
    <recommendedName>
        <fullName evidence="3">Secreted protein</fullName>
    </recommendedName>
</protein>
<evidence type="ECO:0008006" key="3">
    <source>
        <dbReference type="Google" id="ProtNLM"/>
    </source>
</evidence>
<proteinExistence type="predicted"/>
<name>A0ABV9K5S3_9PORP</name>